<dbReference type="Pfam" id="PF20248">
    <property type="entry name" value="DUF6603"/>
    <property type="match status" value="1"/>
</dbReference>
<protein>
    <recommendedName>
        <fullName evidence="1">DUF6603 domain-containing protein</fullName>
    </recommendedName>
</protein>
<keyword evidence="3" id="KW-1185">Reference proteome</keyword>
<evidence type="ECO:0000313" key="2">
    <source>
        <dbReference type="EMBL" id="MDR7294699.1"/>
    </source>
</evidence>
<dbReference type="InterPro" id="IPR046538">
    <property type="entry name" value="DUF6603"/>
</dbReference>
<dbReference type="RefSeq" id="WP_310340233.1">
    <property type="nucleotide sequence ID" value="NZ_JAVDXQ010000001.1"/>
</dbReference>
<dbReference type="EMBL" id="JAVDXQ010000001">
    <property type="protein sequence ID" value="MDR7294699.1"/>
    <property type="molecule type" value="Genomic_DNA"/>
</dbReference>
<name>A0ABU1Z263_9BURK</name>
<organism evidence="2 3">
    <name type="scientific">Pelomonas aquatica</name>
    <dbReference type="NCBI Taxonomy" id="431058"/>
    <lineage>
        <taxon>Bacteria</taxon>
        <taxon>Pseudomonadati</taxon>
        <taxon>Pseudomonadota</taxon>
        <taxon>Betaproteobacteria</taxon>
        <taxon>Burkholderiales</taxon>
        <taxon>Sphaerotilaceae</taxon>
        <taxon>Roseateles</taxon>
    </lineage>
</organism>
<comment type="caution">
    <text evidence="2">The sequence shown here is derived from an EMBL/GenBank/DDBJ whole genome shotgun (WGS) entry which is preliminary data.</text>
</comment>
<sequence length="1084" mass="112192">MTAPDRVFLQAWAWYRESVAQALAASAIPEAQRPAVERVIWELLGVLNAAALPANPQVEDFRDNGAASASLALACTVVGEVLVALGHVKQALDALEGGGNPAAALAVVRPVMEQVDRIVGAQPNARYPSAFSIAKMLLLLSGDADAAPAAGHEADQLAQVLGAASAADIRDLQTALGLVALVLGSMLDRSFTAPSNAGGFVQQALPAFAGMPVITLPGPPGLNGTLAFDAGPPSAVKAVLALNLARSQALGGTNIEFALRATGGVEAVLPVLPPGPVQVSDAGYTLELELKRSGNAITLGSAQAGVTLKVRELGMALLLKNGQPALRFFAKGTEATITPGDSFLKLILGDGITVGMDIAAEADAAGALRLVNGTGLSASLPVPTLPTGPFELQLIHLGLVPEGGKFTKLGIEVSASFGVTLGPFAASVDRLGFKLKLDLDGGTPLAIAFKPPSGIGLVLDAGIVKGGGYLGVDEHGFAGVLELKLLAVDVKAIALLNTKSEAGFSLLLLIFGEFPPIQLSFGFTLTGVGGLIGVQHTASPTALSQALGAGQLDAVLFPDNPVANAPQLIQTLRTLFPVKAGGFVIGPMLELGWGTPSLVTVRLGLLVEANQFTLLGQGIVALPPLLSADAALLYLRLDFVGSVVFDPLRIAFDAKLIHSRVAFITITGQFAFRAAFGDQPTFLISAGGFHPRFKDIPADVPAPFDRVGASFDIGIVGISLQGYFAITSATVQAGAALRAWADVGIASIEGGIGFDAICYLAPKFYFELDIHAYLAVEVFGLDFASVHLDGQLAGPGRWRIAGRAKVKTPWPLPDFSLNIDESFGTDVATPAVTVRIADELARDIADTANWTAQLPAGGDGLVTLASIQPGVDVLAHPLGTLTFRQKRVPFELRLDKASGSRIEGANEFFGGALVVSQGEQPAGLPGGHAVQDHFATAQFLEMSEDDKLAKPSFERFTAGYEMGADRFTTGTVVDAPLLYEEADLGAPRGARLRVDRLFSTVAYVRVLEQGAAGRSVRRDKALARPGDATAFKVNPPPVAVTDKATLGLNAAAGVHTSVWRATQAAQGLPVAGLAQVAELAELNA</sequence>
<evidence type="ECO:0000259" key="1">
    <source>
        <dbReference type="Pfam" id="PF20248"/>
    </source>
</evidence>
<accession>A0ABU1Z263</accession>
<dbReference type="Proteomes" id="UP001180536">
    <property type="component" value="Unassembled WGS sequence"/>
</dbReference>
<proteinExistence type="predicted"/>
<evidence type="ECO:0000313" key="3">
    <source>
        <dbReference type="Proteomes" id="UP001180536"/>
    </source>
</evidence>
<feature type="domain" description="DUF6603" evidence="1">
    <location>
        <begin position="387"/>
        <end position="945"/>
    </location>
</feature>
<gene>
    <name evidence="2" type="ORF">J2X16_000020</name>
</gene>
<reference evidence="2 3" key="1">
    <citation type="submission" date="2023-07" db="EMBL/GenBank/DDBJ databases">
        <title>Sorghum-associated microbial communities from plants grown in Nebraska, USA.</title>
        <authorList>
            <person name="Schachtman D."/>
        </authorList>
    </citation>
    <scope>NUCLEOTIDE SEQUENCE [LARGE SCALE GENOMIC DNA]</scope>
    <source>
        <strain evidence="2 3">BE310</strain>
    </source>
</reference>